<evidence type="ECO:0000256" key="10">
    <source>
        <dbReference type="SAM" id="MobiDB-lite"/>
    </source>
</evidence>
<evidence type="ECO:0000256" key="8">
    <source>
        <dbReference type="ARBA" id="ARBA00023132"/>
    </source>
</evidence>
<dbReference type="AlphaFoldDB" id="A0A9N9DBS5"/>
<dbReference type="Gene3D" id="1.10.10.2360">
    <property type="match status" value="1"/>
</dbReference>
<keyword evidence="8" id="KW-0906">Nuclear pore complex</keyword>
<keyword evidence="3" id="KW-0813">Transport</keyword>
<feature type="domain" description="Peptidase S59" evidence="11">
    <location>
        <begin position="635"/>
        <end position="778"/>
    </location>
</feature>
<evidence type="ECO:0000259" key="11">
    <source>
        <dbReference type="PROSITE" id="PS51434"/>
    </source>
</evidence>
<keyword evidence="4" id="KW-0677">Repeat</keyword>
<feature type="compositionally biased region" description="Low complexity" evidence="10">
    <location>
        <begin position="13"/>
        <end position="24"/>
    </location>
</feature>
<feature type="compositionally biased region" description="Gly residues" evidence="10">
    <location>
        <begin position="1"/>
        <end position="12"/>
    </location>
</feature>
<dbReference type="GO" id="GO:0006405">
    <property type="term" value="P:RNA export from nucleus"/>
    <property type="evidence" value="ECO:0007669"/>
    <property type="project" value="TreeGrafter"/>
</dbReference>
<sequence>MFGGQNTFGGFGQQSQPQSLFGTPTPTPFGGFGQGASTSTGGVGTGFGGFGQPAGSSNFSFGQQSTLSGGVFGQNAAAPFGNTGLASSGMTPTPTPNGTINPPYSSTIDKDPSGSTNTFHSITAMPQYRNFSFEELRLSDYQLNRKPSPGTGYGGINTPSYVGTTSTGGGFGSFGTQTPGFGAKTTPSFAFGNNPTPTPTVGFGATPAGPSTQSIFGAQKPAFGAPTGGFGNTTQPTGSFGTGFGGSSMFGATSTGAQPSLFGAKTQPTTSASGFGSTLGGGFNTSSFGFGNKTTTAASNFGAPSTTPAFGGFGATSNPPTLNTGGFGTSKPAFGFNQTSGGVGANFFGNTATTTSSMFNIAPLTNTSTTSLSGFGALNKPTIPTLGGSSLNTLQTQTPSFLGGAGSTLPFGNTNTATAFGSTGQNQGLQATVNSTPYGEISVFQTTTPTVTPNKPSVAATPVAASPLKKKHVGTPNYRLTPKPSSKLKLPGFNSPAYPGLGTPDPKPLHIFESLDKKEILSPEAFTKRVPRKLVLDRSVEPEELMSGTNSHIGSPQNDHTPVRQKVSFDAKLESGADNIQHSFSPNSIKSSSRQVEFSDNIASTPSKTPSKTHIIEAGESSKIEEISTSLSSDNNGYYSVPSIKDLQNMEAEELKDVVGFMVGRTNFGKIEFQEPVDFTDIVSLEDVPGKVIRFEDQSCTVYGSEYNKPPPGHGLNKKAVITLDRCWALDKSDRRPIKDPEDYRYRQRMERLKNVADTKYITFLPETGSWVFQVEHFTTYGLIFDDPEDQYEEKQYQPFEVPFIHMTEAKPLPQSRKGKEKEYDDDKLKPVANFPESLGQDPDDIDEMQNILFNDSNEEDYMQMDIAGDSMIEEFDDSHKRSLESYENDEYIKDENRSSVVEPRQSFVKTPRIPREDVIIRLPSKYRKIVDYAESIVFGKEDCKEDLGLMLGRSFRVGWGPNGILVRCSKVCGISNIISAFSPKNKNTGLSKNTGMPTIIQFKKIRLFADAEDKEKVRHDNSMKFIFKNSTFGQEDGIPHVDISEINFENLLKSFESGTISRHETLIWKLGQALWDDIVIPGFDQNDSEEFDKIIEEHRKERISTWFKEAVSIQATAHIK</sequence>
<dbReference type="PROSITE" id="PS51434">
    <property type="entry name" value="NUP_C"/>
    <property type="match status" value="1"/>
</dbReference>
<dbReference type="GO" id="GO:0006606">
    <property type="term" value="P:protein import into nucleus"/>
    <property type="evidence" value="ECO:0007669"/>
    <property type="project" value="TreeGrafter"/>
</dbReference>
<dbReference type="GO" id="GO:0017056">
    <property type="term" value="F:structural constituent of nuclear pore"/>
    <property type="evidence" value="ECO:0007669"/>
    <property type="project" value="InterPro"/>
</dbReference>
<dbReference type="GO" id="GO:0034398">
    <property type="term" value="P:telomere tethering at nuclear periphery"/>
    <property type="evidence" value="ECO:0007669"/>
    <property type="project" value="TreeGrafter"/>
</dbReference>
<dbReference type="FunFam" id="1.10.10.2360:FF:000001">
    <property type="entry name" value="Nuclear pore complex protein Nup98-Nup96"/>
    <property type="match status" value="1"/>
</dbReference>
<dbReference type="GO" id="GO:0000973">
    <property type="term" value="P:post-transcriptional tethering of RNA polymerase II gene DNA at nuclear periphery"/>
    <property type="evidence" value="ECO:0007669"/>
    <property type="project" value="TreeGrafter"/>
</dbReference>
<evidence type="ECO:0000256" key="1">
    <source>
        <dbReference type="ARBA" id="ARBA00004567"/>
    </source>
</evidence>
<gene>
    <name evidence="12" type="ORF">AMORRO_LOCUS9033</name>
</gene>
<proteinExistence type="inferred from homology"/>
<keyword evidence="7" id="KW-0811">Translocation</keyword>
<protein>
    <submittedName>
        <fullName evidence="12">7937_t:CDS:1</fullName>
    </submittedName>
</protein>
<keyword evidence="6" id="KW-0653">Protein transport</keyword>
<organism evidence="12 13">
    <name type="scientific">Acaulospora morrowiae</name>
    <dbReference type="NCBI Taxonomy" id="94023"/>
    <lineage>
        <taxon>Eukaryota</taxon>
        <taxon>Fungi</taxon>
        <taxon>Fungi incertae sedis</taxon>
        <taxon>Mucoromycota</taxon>
        <taxon>Glomeromycotina</taxon>
        <taxon>Glomeromycetes</taxon>
        <taxon>Diversisporales</taxon>
        <taxon>Acaulosporaceae</taxon>
        <taxon>Acaulospora</taxon>
    </lineage>
</organism>
<name>A0A9N9DBS5_9GLOM</name>
<dbReference type="InterPro" id="IPR036903">
    <property type="entry name" value="Nup98_auto-Pept-S59_dom_sf"/>
</dbReference>
<keyword evidence="13" id="KW-1185">Reference proteome</keyword>
<reference evidence="12" key="1">
    <citation type="submission" date="2021-06" db="EMBL/GenBank/DDBJ databases">
        <authorList>
            <person name="Kallberg Y."/>
            <person name="Tangrot J."/>
            <person name="Rosling A."/>
        </authorList>
    </citation>
    <scope>NUCLEOTIDE SEQUENCE</scope>
    <source>
        <strain evidence="12">CL551</strain>
    </source>
</reference>
<comment type="subcellular location">
    <subcellularLocation>
        <location evidence="1">Nucleus</location>
        <location evidence="1">Nuclear pore complex</location>
    </subcellularLocation>
</comment>
<accession>A0A9N9DBS5</accession>
<dbReference type="Gene3D" id="3.30.1610.10">
    <property type="entry name" value="Peptidase S59, nucleoporin"/>
    <property type="match status" value="1"/>
</dbReference>
<comment type="similarity">
    <text evidence="2">Belongs to the nucleoporin GLFG family.</text>
</comment>
<dbReference type="OrthoDB" id="3797628at2759"/>
<feature type="non-terminal residue" evidence="12">
    <location>
        <position position="1121"/>
    </location>
</feature>
<dbReference type="PANTHER" id="PTHR23198:SF6">
    <property type="entry name" value="NUCLEAR PORE COMPLEX PROTEIN NUP98-NUP96"/>
    <property type="match status" value="1"/>
</dbReference>
<dbReference type="SUPFAM" id="SSF82215">
    <property type="entry name" value="C-terminal autoproteolytic domain of nucleoporin nup98"/>
    <property type="match status" value="1"/>
</dbReference>
<dbReference type="Pfam" id="PF04096">
    <property type="entry name" value="Nucleoporin2"/>
    <property type="match status" value="1"/>
</dbReference>
<evidence type="ECO:0000256" key="6">
    <source>
        <dbReference type="ARBA" id="ARBA00022927"/>
    </source>
</evidence>
<dbReference type="GO" id="GO:0051028">
    <property type="term" value="P:mRNA transport"/>
    <property type="evidence" value="ECO:0007669"/>
    <property type="project" value="UniProtKB-KW"/>
</dbReference>
<feature type="region of interest" description="Disordered" evidence="10">
    <location>
        <begin position="472"/>
        <end position="491"/>
    </location>
</feature>
<dbReference type="InterPro" id="IPR007230">
    <property type="entry name" value="Nup98_auto-Pept-S59_dom"/>
</dbReference>
<evidence type="ECO:0000256" key="2">
    <source>
        <dbReference type="ARBA" id="ARBA00008926"/>
    </source>
</evidence>
<keyword evidence="9" id="KW-0539">Nucleus</keyword>
<dbReference type="Proteomes" id="UP000789342">
    <property type="component" value="Unassembled WGS sequence"/>
</dbReference>
<evidence type="ECO:0000256" key="9">
    <source>
        <dbReference type="ARBA" id="ARBA00023242"/>
    </source>
</evidence>
<dbReference type="GO" id="GO:0003723">
    <property type="term" value="F:RNA binding"/>
    <property type="evidence" value="ECO:0007669"/>
    <property type="project" value="TreeGrafter"/>
</dbReference>
<dbReference type="FunFam" id="3.30.1610.10:FF:000003">
    <property type="entry name" value="Nucleoporin SONB, putative"/>
    <property type="match status" value="1"/>
</dbReference>
<feature type="region of interest" description="Disordered" evidence="10">
    <location>
        <begin position="1"/>
        <end position="24"/>
    </location>
</feature>
<dbReference type="GO" id="GO:0008139">
    <property type="term" value="F:nuclear localization sequence binding"/>
    <property type="evidence" value="ECO:0007669"/>
    <property type="project" value="TreeGrafter"/>
</dbReference>
<evidence type="ECO:0000256" key="3">
    <source>
        <dbReference type="ARBA" id="ARBA00022448"/>
    </source>
</evidence>
<dbReference type="InterPro" id="IPR037665">
    <property type="entry name" value="Nucleoporin_S59-like"/>
</dbReference>
<dbReference type="GO" id="GO:0044614">
    <property type="term" value="C:nuclear pore cytoplasmic filaments"/>
    <property type="evidence" value="ECO:0007669"/>
    <property type="project" value="TreeGrafter"/>
</dbReference>
<dbReference type="PANTHER" id="PTHR23198">
    <property type="entry name" value="NUCLEOPORIN"/>
    <property type="match status" value="1"/>
</dbReference>
<evidence type="ECO:0000313" key="13">
    <source>
        <dbReference type="Proteomes" id="UP000789342"/>
    </source>
</evidence>
<evidence type="ECO:0000256" key="5">
    <source>
        <dbReference type="ARBA" id="ARBA00022816"/>
    </source>
</evidence>
<dbReference type="EMBL" id="CAJVPV010008356">
    <property type="protein sequence ID" value="CAG8629767.1"/>
    <property type="molecule type" value="Genomic_DNA"/>
</dbReference>
<evidence type="ECO:0000256" key="7">
    <source>
        <dbReference type="ARBA" id="ARBA00023010"/>
    </source>
</evidence>
<keyword evidence="5" id="KW-0509">mRNA transport</keyword>
<evidence type="ECO:0000256" key="4">
    <source>
        <dbReference type="ARBA" id="ARBA00022737"/>
    </source>
</evidence>
<comment type="caution">
    <text evidence="12">The sequence shown here is derived from an EMBL/GenBank/DDBJ whole genome shotgun (WGS) entry which is preliminary data.</text>
</comment>
<evidence type="ECO:0000313" key="12">
    <source>
        <dbReference type="EMBL" id="CAG8629767.1"/>
    </source>
</evidence>